<sequence>MAILPADLRLVQQELPAGQAELVTSNPPYRPVGHGALNPHDHVAMARHELTANLDDVIAAARHLLKYRGRFAMVHLPERMTEVLGKLSAAGLEPKRLQLVYPKLGSKPNMLLVEAIRGAKPGLEVLPPFLVYHQDGTYTDAVMAYYKQVKT</sequence>
<proteinExistence type="predicted"/>
<gene>
    <name evidence="1" type="primary">yfiC_35</name>
    <name evidence="1" type="ORF">SDC9_208394</name>
</gene>
<protein>
    <submittedName>
        <fullName evidence="1">tRNA1(Val) (Adenine(37)-N6)-methyltransferase</fullName>
        <ecNumber evidence="1">2.1.1.223</ecNumber>
    </submittedName>
</protein>
<dbReference type="EC" id="2.1.1.223" evidence="1"/>
<organism evidence="1">
    <name type="scientific">bioreactor metagenome</name>
    <dbReference type="NCBI Taxonomy" id="1076179"/>
    <lineage>
        <taxon>unclassified sequences</taxon>
        <taxon>metagenomes</taxon>
        <taxon>ecological metagenomes</taxon>
    </lineage>
</organism>
<keyword evidence="1" id="KW-0808">Transferase</keyword>
<name>A0A645JM02_9ZZZZ</name>
<evidence type="ECO:0000313" key="1">
    <source>
        <dbReference type="EMBL" id="MPN60663.1"/>
    </source>
</evidence>
<dbReference type="InterPro" id="IPR050210">
    <property type="entry name" value="tRNA_Adenine-N(6)_MTase"/>
</dbReference>
<dbReference type="Gene3D" id="3.40.50.150">
    <property type="entry name" value="Vaccinia Virus protein VP39"/>
    <property type="match status" value="1"/>
</dbReference>
<accession>A0A645JM02</accession>
<dbReference type="PANTHER" id="PTHR47739">
    <property type="entry name" value="TRNA1(VAL) (ADENINE(37)-N6)-METHYLTRANSFERASE"/>
    <property type="match status" value="1"/>
</dbReference>
<dbReference type="PANTHER" id="PTHR47739:SF1">
    <property type="entry name" value="TRNA1(VAL) (ADENINE(37)-N6)-METHYLTRANSFERASE"/>
    <property type="match status" value="1"/>
</dbReference>
<dbReference type="GO" id="GO:0032259">
    <property type="term" value="P:methylation"/>
    <property type="evidence" value="ECO:0007669"/>
    <property type="project" value="UniProtKB-KW"/>
</dbReference>
<reference evidence="1" key="1">
    <citation type="submission" date="2019-08" db="EMBL/GenBank/DDBJ databases">
        <authorList>
            <person name="Kucharzyk K."/>
            <person name="Murdoch R.W."/>
            <person name="Higgins S."/>
            <person name="Loffler F."/>
        </authorList>
    </citation>
    <scope>NUCLEOTIDE SEQUENCE</scope>
</reference>
<dbReference type="InterPro" id="IPR029063">
    <property type="entry name" value="SAM-dependent_MTases_sf"/>
</dbReference>
<dbReference type="AlphaFoldDB" id="A0A645JM02"/>
<keyword evidence="1" id="KW-0489">Methyltransferase</keyword>
<dbReference type="GO" id="GO:0008168">
    <property type="term" value="F:methyltransferase activity"/>
    <property type="evidence" value="ECO:0007669"/>
    <property type="project" value="UniProtKB-KW"/>
</dbReference>
<comment type="caution">
    <text evidence="1">The sequence shown here is derived from an EMBL/GenBank/DDBJ whole genome shotgun (WGS) entry which is preliminary data.</text>
</comment>
<dbReference type="SUPFAM" id="SSF53335">
    <property type="entry name" value="S-adenosyl-L-methionine-dependent methyltransferases"/>
    <property type="match status" value="1"/>
</dbReference>
<dbReference type="EMBL" id="VSSQ01136228">
    <property type="protein sequence ID" value="MPN60663.1"/>
    <property type="molecule type" value="Genomic_DNA"/>
</dbReference>